<feature type="region of interest" description="Disordered" evidence="1">
    <location>
        <begin position="42"/>
        <end position="214"/>
    </location>
</feature>
<organism evidence="2 3">
    <name type="scientific">Musa troglodytarum</name>
    <name type="common">fe'i banana</name>
    <dbReference type="NCBI Taxonomy" id="320322"/>
    <lineage>
        <taxon>Eukaryota</taxon>
        <taxon>Viridiplantae</taxon>
        <taxon>Streptophyta</taxon>
        <taxon>Embryophyta</taxon>
        <taxon>Tracheophyta</taxon>
        <taxon>Spermatophyta</taxon>
        <taxon>Magnoliopsida</taxon>
        <taxon>Liliopsida</taxon>
        <taxon>Zingiberales</taxon>
        <taxon>Musaceae</taxon>
        <taxon>Musa</taxon>
    </lineage>
</organism>
<dbReference type="EMBL" id="CP097503">
    <property type="protein sequence ID" value="URD83676.1"/>
    <property type="molecule type" value="Genomic_DNA"/>
</dbReference>
<feature type="compositionally biased region" description="Basic and acidic residues" evidence="1">
    <location>
        <begin position="185"/>
        <end position="195"/>
    </location>
</feature>
<proteinExistence type="predicted"/>
<reference evidence="2" key="1">
    <citation type="submission" date="2022-05" db="EMBL/GenBank/DDBJ databases">
        <title>The Musa troglodytarum L. genome provides insights into the mechanism of non-climacteric behaviour and enrichment of carotenoids.</title>
        <authorList>
            <person name="Wang J."/>
        </authorList>
    </citation>
    <scope>NUCLEOTIDE SEQUENCE</scope>
    <source>
        <tissue evidence="2">Leaf</tissue>
    </source>
</reference>
<name>A0A9E7EW88_9LILI</name>
<accession>A0A9E7EW88</accession>
<protein>
    <submittedName>
        <fullName evidence="2">Uncharacterized protein</fullName>
    </submittedName>
</protein>
<dbReference type="Proteomes" id="UP001055439">
    <property type="component" value="Chromosome 10"/>
</dbReference>
<sequence>MSRSSSFSNLPYIRKSITRRIKKSLSCLLFLPLEGVSSLSLSSLCGRPGRRLVDARPPTARPPPRTSGTSKPSYMTTPTDPRPPPSSAVSSTEPAPRPPPFVLSAPLPRIPTAAAPSSSTSPPSTSSAAPSRIAAPSAPSFAASASPSTNATSPWIRASSPSSRPPLAATGPRSRRSSSPAAALARRDIRRHTSGELKVLIDGQPPPPHSPVVS</sequence>
<dbReference type="AlphaFoldDB" id="A0A9E7EW88"/>
<evidence type="ECO:0000313" key="3">
    <source>
        <dbReference type="Proteomes" id="UP001055439"/>
    </source>
</evidence>
<evidence type="ECO:0000256" key="1">
    <source>
        <dbReference type="SAM" id="MobiDB-lite"/>
    </source>
</evidence>
<feature type="compositionally biased region" description="Low complexity" evidence="1">
    <location>
        <begin position="111"/>
        <end position="169"/>
    </location>
</feature>
<keyword evidence="3" id="KW-1185">Reference proteome</keyword>
<feature type="compositionally biased region" description="Pro residues" evidence="1">
    <location>
        <begin position="204"/>
        <end position="214"/>
    </location>
</feature>
<evidence type="ECO:0000313" key="2">
    <source>
        <dbReference type="EMBL" id="URD83676.1"/>
    </source>
</evidence>
<gene>
    <name evidence="2" type="ORF">MUK42_07332</name>
</gene>